<evidence type="ECO:0000256" key="1">
    <source>
        <dbReference type="ARBA" id="ARBA00004167"/>
    </source>
</evidence>
<dbReference type="Pfam" id="PF13947">
    <property type="entry name" value="GUB_WAK_bind"/>
    <property type="match status" value="1"/>
</dbReference>
<dbReference type="Proteomes" id="UP000886520">
    <property type="component" value="Chromosome 19"/>
</dbReference>
<comment type="caution">
    <text evidence="5">The sequence shown here is derived from an EMBL/GenBank/DDBJ whole genome shotgun (WGS) entry which is preliminary data.</text>
</comment>
<dbReference type="GO" id="GO:0030247">
    <property type="term" value="F:polysaccharide binding"/>
    <property type="evidence" value="ECO:0007669"/>
    <property type="project" value="InterPro"/>
</dbReference>
<name>A0A9D4UBZ9_ADICA</name>
<dbReference type="AlphaFoldDB" id="A0A9D4UBZ9"/>
<feature type="domain" description="Wall-associated receptor kinase galacturonan-binding" evidence="4">
    <location>
        <begin position="24"/>
        <end position="84"/>
    </location>
</feature>
<proteinExistence type="predicted"/>
<dbReference type="EMBL" id="JABFUD020000019">
    <property type="protein sequence ID" value="KAI5065010.1"/>
    <property type="molecule type" value="Genomic_DNA"/>
</dbReference>
<gene>
    <name evidence="5" type="ORF">GOP47_0019705</name>
</gene>
<evidence type="ECO:0000259" key="4">
    <source>
        <dbReference type="Pfam" id="PF13947"/>
    </source>
</evidence>
<evidence type="ECO:0000313" key="6">
    <source>
        <dbReference type="Proteomes" id="UP000886520"/>
    </source>
</evidence>
<feature type="signal peptide" evidence="3">
    <location>
        <begin position="1"/>
        <end position="21"/>
    </location>
</feature>
<feature type="chain" id="PRO_5039403408" description="Wall-associated receptor kinase galacturonan-binding domain-containing protein" evidence="3">
    <location>
        <begin position="22"/>
        <end position="272"/>
    </location>
</feature>
<keyword evidence="2 3" id="KW-0732">Signal</keyword>
<reference evidence="5" key="1">
    <citation type="submission" date="2021-01" db="EMBL/GenBank/DDBJ databases">
        <title>Adiantum capillus-veneris genome.</title>
        <authorList>
            <person name="Fang Y."/>
            <person name="Liao Q."/>
        </authorList>
    </citation>
    <scope>NUCLEOTIDE SEQUENCE</scope>
    <source>
        <strain evidence="5">H3</strain>
        <tissue evidence="5">Leaf</tissue>
    </source>
</reference>
<evidence type="ECO:0000256" key="2">
    <source>
        <dbReference type="ARBA" id="ARBA00022729"/>
    </source>
</evidence>
<evidence type="ECO:0000313" key="5">
    <source>
        <dbReference type="EMBL" id="KAI5065010.1"/>
    </source>
</evidence>
<dbReference type="OrthoDB" id="1933476at2759"/>
<organism evidence="5 6">
    <name type="scientific">Adiantum capillus-veneris</name>
    <name type="common">Maidenhair fern</name>
    <dbReference type="NCBI Taxonomy" id="13818"/>
    <lineage>
        <taxon>Eukaryota</taxon>
        <taxon>Viridiplantae</taxon>
        <taxon>Streptophyta</taxon>
        <taxon>Embryophyta</taxon>
        <taxon>Tracheophyta</taxon>
        <taxon>Polypodiopsida</taxon>
        <taxon>Polypodiidae</taxon>
        <taxon>Polypodiales</taxon>
        <taxon>Pteridineae</taxon>
        <taxon>Pteridaceae</taxon>
        <taxon>Vittarioideae</taxon>
        <taxon>Adiantum</taxon>
    </lineage>
</organism>
<dbReference type="InterPro" id="IPR025287">
    <property type="entry name" value="WAK_GUB"/>
</dbReference>
<sequence>MPPLSLLATFLLLISLSTIQAWDCESSCGGITLNSPFGSASGCGSSAFQPYVNCSNGKLLFYSPTGTYQVQSIDYSNNVMVVIDPQMSTCSSMQLSGAFGLPIGAPFSFSSYNKVVLIGCSSTSSLYSKQSCDTSSEAQQLCKSIYENCDGISQIGIVATSSTGSASSCCVYASSLLATAPYEVDLPLLQCSTYTSVYHIGNIQSPQSSWLYGIALQYNPSSSSQSSPSGSGQNPSCYVCQEAEDSHGSLALPSRVAGLLLVLAAIISLPML</sequence>
<protein>
    <recommendedName>
        <fullName evidence="4">Wall-associated receptor kinase galacturonan-binding domain-containing protein</fullName>
    </recommendedName>
</protein>
<comment type="subcellular location">
    <subcellularLocation>
        <location evidence="1">Membrane</location>
        <topology evidence="1">Single-pass membrane protein</topology>
    </subcellularLocation>
</comment>
<dbReference type="PANTHER" id="PTHR33355">
    <property type="entry name" value="WALL-ASSOCIATED RECEPTOR KINASE CARBOXY-TERMINAL PROTEIN-RELATED"/>
    <property type="match status" value="1"/>
</dbReference>
<keyword evidence="6" id="KW-1185">Reference proteome</keyword>
<evidence type="ECO:0000256" key="3">
    <source>
        <dbReference type="SAM" id="SignalP"/>
    </source>
</evidence>
<accession>A0A9D4UBZ9</accession>